<dbReference type="PANTHER" id="PTHR43546">
    <property type="entry name" value="UPF0173 METAL-DEPENDENT HYDROLASE MJ1163-RELATED"/>
    <property type="match status" value="1"/>
</dbReference>
<proteinExistence type="predicted"/>
<protein>
    <submittedName>
        <fullName evidence="2">L-ascorbate metabolism protein UlaG (Beta-lactamase superfamily)</fullName>
    </submittedName>
</protein>
<evidence type="ECO:0000259" key="1">
    <source>
        <dbReference type="SMART" id="SM00849"/>
    </source>
</evidence>
<organism evidence="2 3">
    <name type="scientific">Ruminococcus flavefaciens</name>
    <dbReference type="NCBI Taxonomy" id="1265"/>
    <lineage>
        <taxon>Bacteria</taxon>
        <taxon>Bacillati</taxon>
        <taxon>Bacillota</taxon>
        <taxon>Clostridia</taxon>
        <taxon>Eubacteriales</taxon>
        <taxon>Oscillospiraceae</taxon>
        <taxon>Ruminococcus</taxon>
    </lineage>
</organism>
<name>A0A315Y2Y1_RUMFL</name>
<evidence type="ECO:0000313" key="3">
    <source>
        <dbReference type="Proteomes" id="UP000245720"/>
    </source>
</evidence>
<dbReference type="OrthoDB" id="9789133at2"/>
<dbReference type="InterPro" id="IPR001279">
    <property type="entry name" value="Metallo-B-lactamas"/>
</dbReference>
<dbReference type="InterPro" id="IPR050114">
    <property type="entry name" value="UPF0173_UPF0282_UlaG_hydrolase"/>
</dbReference>
<dbReference type="Pfam" id="PF13483">
    <property type="entry name" value="Lactamase_B_3"/>
    <property type="match status" value="1"/>
</dbReference>
<dbReference type="EMBL" id="QGDI01000002">
    <property type="protein sequence ID" value="PWJ14516.1"/>
    <property type="molecule type" value="Genomic_DNA"/>
</dbReference>
<accession>A0A315Y2Y1</accession>
<dbReference type="AlphaFoldDB" id="A0A315Y2Y1"/>
<dbReference type="InterPro" id="IPR036866">
    <property type="entry name" value="RibonucZ/Hydroxyglut_hydro"/>
</dbReference>
<dbReference type="SUPFAM" id="SSF56281">
    <property type="entry name" value="Metallo-hydrolase/oxidoreductase"/>
    <property type="match status" value="1"/>
</dbReference>
<gene>
    <name evidence="2" type="ORF">IE37_00500</name>
</gene>
<dbReference type="PANTHER" id="PTHR43546:SF3">
    <property type="entry name" value="UPF0173 METAL-DEPENDENT HYDROLASE MJ1163"/>
    <property type="match status" value="1"/>
</dbReference>
<evidence type="ECO:0000313" key="2">
    <source>
        <dbReference type="EMBL" id="PWJ14516.1"/>
    </source>
</evidence>
<comment type="caution">
    <text evidence="2">The sequence shown here is derived from an EMBL/GenBank/DDBJ whole genome shotgun (WGS) entry which is preliminary data.</text>
</comment>
<sequence length="258" mass="28999">MDENRIEITWYGTASVRIASGSSQLLIDPFFPFPDSRIKVAADAFDGCRNILVSHGHYDHIGSIAEIAHKDTAVCCTRAPYQSLLKKGVPKKNLRLIRAGSVFSVGNFRITAYQGKHIRMNACDCVRTLCSRRVIQNRRDLVGKVRKFTSCLEKKETLCYLIEIGGRRILILGSLALAEDTDYPKGADLAFFPYQGSDRLCDIAADIYGRLKPKAVLLTHFDDTFPPFSKNIDTSDFERYMKDRAPVYKLRHGGTLSI</sequence>
<dbReference type="Gene3D" id="3.60.15.10">
    <property type="entry name" value="Ribonuclease Z/Hydroxyacylglutathione hydrolase-like"/>
    <property type="match status" value="1"/>
</dbReference>
<dbReference type="RefSeq" id="WP_109725395.1">
    <property type="nucleotide sequence ID" value="NZ_QGDI01000002.1"/>
</dbReference>
<dbReference type="SMART" id="SM00849">
    <property type="entry name" value="Lactamase_B"/>
    <property type="match status" value="1"/>
</dbReference>
<feature type="domain" description="Metallo-beta-lactamase" evidence="1">
    <location>
        <begin position="12"/>
        <end position="220"/>
    </location>
</feature>
<reference evidence="2 3" key="1">
    <citation type="submission" date="2018-05" db="EMBL/GenBank/DDBJ databases">
        <title>The Hungate 1000. A catalogue of reference genomes from the rumen microbiome.</title>
        <authorList>
            <person name="Kelly W."/>
        </authorList>
    </citation>
    <scope>NUCLEOTIDE SEQUENCE [LARGE SCALE GENOMIC DNA]</scope>
    <source>
        <strain evidence="2 3">SAb67</strain>
    </source>
</reference>
<dbReference type="Proteomes" id="UP000245720">
    <property type="component" value="Unassembled WGS sequence"/>
</dbReference>